<proteinExistence type="predicted"/>
<keyword evidence="3" id="KW-1185">Reference proteome</keyword>
<evidence type="ECO:0008006" key="4">
    <source>
        <dbReference type="Google" id="ProtNLM"/>
    </source>
</evidence>
<evidence type="ECO:0000313" key="2">
    <source>
        <dbReference type="EMBL" id="PYG84240.1"/>
    </source>
</evidence>
<dbReference type="AlphaFoldDB" id="A0A318XRQ4"/>
<keyword evidence="1" id="KW-0812">Transmembrane</keyword>
<dbReference type="EMBL" id="QKMR01000039">
    <property type="protein sequence ID" value="PYG84240.1"/>
    <property type="molecule type" value="Genomic_DNA"/>
</dbReference>
<comment type="caution">
    <text evidence="2">The sequence shown here is derived from an EMBL/GenBank/DDBJ whole genome shotgun (WGS) entry which is preliminary data.</text>
</comment>
<dbReference type="RefSeq" id="WP_110463666.1">
    <property type="nucleotide sequence ID" value="NZ_QKMR01000039.1"/>
</dbReference>
<evidence type="ECO:0000313" key="3">
    <source>
        <dbReference type="Proteomes" id="UP000248132"/>
    </source>
</evidence>
<gene>
    <name evidence="2" type="ORF">LY28_03745</name>
</gene>
<name>A0A318XRQ4_9FIRM</name>
<dbReference type="OrthoDB" id="1738401at2"/>
<dbReference type="Proteomes" id="UP000248132">
    <property type="component" value="Unassembled WGS sequence"/>
</dbReference>
<keyword evidence="1" id="KW-0472">Membrane</keyword>
<sequence>MRQKLKGILGILIMLAALAATYLWVTKGQPALETETLLVAQTDIPKGTVIEDAGIYFKPEKIGMASAVQGALKPEQASYITGRTTEGFIPANGQVTQKSFSENSLILKENQFIFRLPPEWVYTIPSSIRRGDKISIYEIDSRIESRLSAGEEAETVLKGGYEAILETTVEYVKDGTNREVTDTNGSKRLDGTSQVSAIEIICTRKETQVLESSILAGKKLIVVYR</sequence>
<feature type="transmembrane region" description="Helical" evidence="1">
    <location>
        <begin position="7"/>
        <end position="25"/>
    </location>
</feature>
<accession>A0A318XRQ4</accession>
<evidence type="ECO:0000256" key="1">
    <source>
        <dbReference type="SAM" id="Phobius"/>
    </source>
</evidence>
<keyword evidence="1" id="KW-1133">Transmembrane helix</keyword>
<reference evidence="2 3" key="1">
    <citation type="submission" date="2018-06" db="EMBL/GenBank/DDBJ databases">
        <title>Genomic Encyclopedia of Type Strains, Phase I: the one thousand microbial genomes (KMG-I) project.</title>
        <authorList>
            <person name="Kyrpides N."/>
        </authorList>
    </citation>
    <scope>NUCLEOTIDE SEQUENCE [LARGE SCALE GENOMIC DNA]</scope>
    <source>
        <strain evidence="2 3">DSM 19573</strain>
    </source>
</reference>
<organism evidence="2 3">
    <name type="scientific">Ruminiclostridium sufflavum DSM 19573</name>
    <dbReference type="NCBI Taxonomy" id="1121337"/>
    <lineage>
        <taxon>Bacteria</taxon>
        <taxon>Bacillati</taxon>
        <taxon>Bacillota</taxon>
        <taxon>Clostridia</taxon>
        <taxon>Eubacteriales</taxon>
        <taxon>Oscillospiraceae</taxon>
        <taxon>Ruminiclostridium</taxon>
    </lineage>
</organism>
<protein>
    <recommendedName>
        <fullName evidence="4">SAF domain-containing protein</fullName>
    </recommendedName>
</protein>